<reference evidence="1 2" key="1">
    <citation type="submission" date="2021-05" db="EMBL/GenBank/DDBJ databases">
        <title>A Polyphasic approach of four new species of the genus Ohtaekwangia: Ohtaekwangia histidinii sp. nov., Ohtaekwangia cretensis sp. nov., Ohtaekwangia indiensis sp. nov., Ohtaekwangia reichenbachii sp. nov. from diverse environment.</title>
        <authorList>
            <person name="Octaviana S."/>
        </authorList>
    </citation>
    <scope>NUCLEOTIDE SEQUENCE [LARGE SCALE GENOMIC DNA]</scope>
    <source>
        <strain evidence="1 2">PWU5</strain>
    </source>
</reference>
<dbReference type="AlphaFoldDB" id="A0AAP2E4T8"/>
<comment type="caution">
    <text evidence="1">The sequence shown here is derived from an EMBL/GenBank/DDBJ whole genome shotgun (WGS) entry which is preliminary data.</text>
</comment>
<proteinExistence type="predicted"/>
<evidence type="ECO:0000313" key="1">
    <source>
        <dbReference type="EMBL" id="MBT1712314.1"/>
    </source>
</evidence>
<gene>
    <name evidence="1" type="ORF">KK062_28990</name>
</gene>
<dbReference type="RefSeq" id="WP_254087879.1">
    <property type="nucleotide sequence ID" value="NZ_JAHESE010000059.1"/>
</dbReference>
<organism evidence="1 2">
    <name type="scientific">Dawidia cretensis</name>
    <dbReference type="NCBI Taxonomy" id="2782350"/>
    <lineage>
        <taxon>Bacteria</taxon>
        <taxon>Pseudomonadati</taxon>
        <taxon>Bacteroidota</taxon>
        <taxon>Cytophagia</taxon>
        <taxon>Cytophagales</taxon>
        <taxon>Chryseotaleaceae</taxon>
        <taxon>Dawidia</taxon>
    </lineage>
</organism>
<keyword evidence="2" id="KW-1185">Reference proteome</keyword>
<evidence type="ECO:0000313" key="2">
    <source>
        <dbReference type="Proteomes" id="UP001319080"/>
    </source>
</evidence>
<protein>
    <recommendedName>
        <fullName evidence="3">Glycoside hydrolase family 15</fullName>
    </recommendedName>
</protein>
<accession>A0AAP2E4T8</accession>
<dbReference type="EMBL" id="JAHESE010000059">
    <property type="protein sequence ID" value="MBT1712314.1"/>
    <property type="molecule type" value="Genomic_DNA"/>
</dbReference>
<dbReference type="Proteomes" id="UP001319080">
    <property type="component" value="Unassembled WGS sequence"/>
</dbReference>
<sequence length="179" mass="20765">MENLFDRWKTKIPKYDEQFRETLFDAISKKFGGSEKQKADLGKNFSTNYELYIYAFFLGLYNDEFCPIPDSSKKVDFSHAIQHWGSKSGRLERKDFTILQEYMFASLVAQTGIDIMALEKGEVSDDEICRQLIHTMESFTNGGLVLIREKLDSNPNYFLQQTSFLNLILGKTNQPQRNS</sequence>
<evidence type="ECO:0008006" key="3">
    <source>
        <dbReference type="Google" id="ProtNLM"/>
    </source>
</evidence>
<name>A0AAP2E4T8_9BACT</name>